<dbReference type="InterPro" id="IPR023393">
    <property type="entry name" value="START-like_dom_sf"/>
</dbReference>
<comment type="caution">
    <text evidence="3">The sequence shown here is derived from an EMBL/GenBank/DDBJ whole genome shotgun (WGS) entry which is preliminary data.</text>
</comment>
<dbReference type="RefSeq" id="WP_123919401.1">
    <property type="nucleotide sequence ID" value="NZ_RKRA01000001.1"/>
</dbReference>
<organism evidence="3 4">
    <name type="scientific">Georgenia muralis</name>
    <dbReference type="NCBI Taxonomy" id="154117"/>
    <lineage>
        <taxon>Bacteria</taxon>
        <taxon>Bacillati</taxon>
        <taxon>Actinomycetota</taxon>
        <taxon>Actinomycetes</taxon>
        <taxon>Micrococcales</taxon>
        <taxon>Bogoriellaceae</taxon>
        <taxon>Georgenia</taxon>
    </lineage>
</organism>
<evidence type="ECO:0000259" key="2">
    <source>
        <dbReference type="Pfam" id="PF03364"/>
    </source>
</evidence>
<dbReference type="PANTHER" id="PTHR33824">
    <property type="entry name" value="POLYKETIDE CYCLASE/DEHYDRASE AND LIPID TRANSPORT SUPERFAMILY PROTEIN"/>
    <property type="match status" value="1"/>
</dbReference>
<feature type="domain" description="Coenzyme Q-binding protein COQ10 START" evidence="2">
    <location>
        <begin position="11"/>
        <end position="130"/>
    </location>
</feature>
<dbReference type="Pfam" id="PF03364">
    <property type="entry name" value="Polyketide_cyc"/>
    <property type="match status" value="1"/>
</dbReference>
<keyword evidence="4" id="KW-1185">Reference proteome</keyword>
<dbReference type="Proteomes" id="UP000280726">
    <property type="component" value="Unassembled WGS sequence"/>
</dbReference>
<evidence type="ECO:0000313" key="4">
    <source>
        <dbReference type="Proteomes" id="UP000280726"/>
    </source>
</evidence>
<feature type="region of interest" description="Disordered" evidence="1">
    <location>
        <begin position="197"/>
        <end position="292"/>
    </location>
</feature>
<name>A0A3N4Z9T7_9MICO</name>
<sequence length="292" mass="30199">MTTKVHKSIMVDVPVATAYNQWTQFEDFPHFMGGVTSVTQLSDDRLQWVAEIAGVKREWEARILEQVPDRKIAWAATEGATNAGAVTFEDVGGGQTQIHLELEYEPEGLVETAGDKLGLVERQAVADLERFKEIIESEGYASGAWRGTVNPGATIGAPGVGAAAPSEGDSGRAGVSGKAAAAAVGAAAAGAAAVAAAKGGDDRPTRTAPSAPAEGFDPGAPPGTPPAYPPTVADDESIPPAVRAQANVDPETGLAPGEGDRTDVDASGTGLTEGEPRHRDDDARRRDDEPLR</sequence>
<dbReference type="SUPFAM" id="SSF55961">
    <property type="entry name" value="Bet v1-like"/>
    <property type="match status" value="1"/>
</dbReference>
<dbReference type="Gene3D" id="3.30.530.20">
    <property type="match status" value="1"/>
</dbReference>
<evidence type="ECO:0000313" key="3">
    <source>
        <dbReference type="EMBL" id="RPF28873.1"/>
    </source>
</evidence>
<feature type="compositionally biased region" description="Basic and acidic residues" evidence="1">
    <location>
        <begin position="274"/>
        <end position="292"/>
    </location>
</feature>
<reference evidence="3 4" key="1">
    <citation type="submission" date="2018-11" db="EMBL/GenBank/DDBJ databases">
        <title>Sequencing the genomes of 1000 actinobacteria strains.</title>
        <authorList>
            <person name="Klenk H.-P."/>
        </authorList>
    </citation>
    <scope>NUCLEOTIDE SEQUENCE [LARGE SCALE GENOMIC DNA]</scope>
    <source>
        <strain evidence="3 4">DSM 14418</strain>
    </source>
</reference>
<dbReference type="AlphaFoldDB" id="A0A3N4Z9T7"/>
<dbReference type="CDD" id="cd07817">
    <property type="entry name" value="SRPBCC_8"/>
    <property type="match status" value="1"/>
</dbReference>
<dbReference type="InterPro" id="IPR005031">
    <property type="entry name" value="COQ10_START"/>
</dbReference>
<accession>A0A3N4Z9T7</accession>
<proteinExistence type="predicted"/>
<dbReference type="EMBL" id="RKRA01000001">
    <property type="protein sequence ID" value="RPF28873.1"/>
    <property type="molecule type" value="Genomic_DNA"/>
</dbReference>
<dbReference type="OrthoDB" id="3695445at2"/>
<gene>
    <name evidence="3" type="ORF">EDD32_3422</name>
</gene>
<feature type="compositionally biased region" description="Pro residues" evidence="1">
    <location>
        <begin position="219"/>
        <end position="229"/>
    </location>
</feature>
<protein>
    <submittedName>
        <fullName evidence="3">Polyketide cyclase/dehydrase/lipid transport protein</fullName>
    </submittedName>
</protein>
<dbReference type="PANTHER" id="PTHR33824:SF7">
    <property type="entry name" value="POLYKETIDE CYCLASE_DEHYDRASE AND LIPID TRANSPORT SUPERFAMILY PROTEIN"/>
    <property type="match status" value="1"/>
</dbReference>
<evidence type="ECO:0000256" key="1">
    <source>
        <dbReference type="SAM" id="MobiDB-lite"/>
    </source>
</evidence>
<dbReference type="InterPro" id="IPR047137">
    <property type="entry name" value="ORF3"/>
</dbReference>